<dbReference type="EMBL" id="WUUT01000002">
    <property type="protein sequence ID" value="MXR51502.1"/>
    <property type="molecule type" value="Genomic_DNA"/>
</dbReference>
<dbReference type="Pfam" id="PF00127">
    <property type="entry name" value="Copper-bind"/>
    <property type="match status" value="1"/>
</dbReference>
<keyword evidence="2 3" id="KW-0186">Copper</keyword>
<dbReference type="InterPro" id="IPR006311">
    <property type="entry name" value="TAT_signal"/>
</dbReference>
<feature type="binding site" evidence="3">
    <location>
        <position position="137"/>
    </location>
    <ligand>
        <name>Cu cation</name>
        <dbReference type="ChEBI" id="CHEBI:23378"/>
    </ligand>
</feature>
<comment type="caution">
    <text evidence="5">The sequence shown here is derived from an EMBL/GenBank/DDBJ whole genome shotgun (WGS) entry which is preliminary data.</text>
</comment>
<evidence type="ECO:0000313" key="6">
    <source>
        <dbReference type="Proteomes" id="UP000466535"/>
    </source>
</evidence>
<feature type="binding site" evidence="3">
    <location>
        <position position="100"/>
    </location>
    <ligand>
        <name>Cu cation</name>
        <dbReference type="ChEBI" id="CHEBI:23378"/>
    </ligand>
</feature>
<dbReference type="SUPFAM" id="SSF49503">
    <property type="entry name" value="Cupredoxins"/>
    <property type="match status" value="1"/>
</dbReference>
<feature type="binding site" evidence="3">
    <location>
        <position position="134"/>
    </location>
    <ligand>
        <name>Cu cation</name>
        <dbReference type="ChEBI" id="CHEBI:23378"/>
    </ligand>
</feature>
<dbReference type="OrthoDB" id="11088at2157"/>
<name>A0A6B0T870_9EURY</name>
<dbReference type="GO" id="GO:0009055">
    <property type="term" value="F:electron transfer activity"/>
    <property type="evidence" value="ECO:0007669"/>
    <property type="project" value="InterPro"/>
</dbReference>
<reference evidence="5 6" key="1">
    <citation type="submission" date="2019-12" db="EMBL/GenBank/DDBJ databases">
        <title>Isolation and characterization of three novel carbon monoxide-oxidizing members of Halobacteria from salione crusts and soils.</title>
        <authorList>
            <person name="Myers M.R."/>
            <person name="King G.M."/>
        </authorList>
    </citation>
    <scope>NUCLEOTIDE SEQUENCE [LARGE SCALE GENOMIC DNA]</scope>
    <source>
        <strain evidence="5 6">WSH3</strain>
    </source>
</reference>
<protein>
    <submittedName>
        <fullName evidence="5">Halocyanin domain-containing protein</fullName>
    </submittedName>
</protein>
<proteinExistence type="predicted"/>
<dbReference type="RefSeq" id="WP_159763624.1">
    <property type="nucleotide sequence ID" value="NZ_WUUT01000002.1"/>
</dbReference>
<gene>
    <name evidence="5" type="ORF">GRX03_07780</name>
</gene>
<dbReference type="AlphaFoldDB" id="A0A6B0T870"/>
<evidence type="ECO:0000256" key="2">
    <source>
        <dbReference type="ARBA" id="ARBA00023008"/>
    </source>
</evidence>
<dbReference type="PROSITE" id="PS51257">
    <property type="entry name" value="PROKAR_LIPOPROTEIN"/>
    <property type="match status" value="1"/>
</dbReference>
<dbReference type="InterPro" id="IPR008972">
    <property type="entry name" value="Cupredoxin"/>
</dbReference>
<dbReference type="Gene3D" id="2.60.40.420">
    <property type="entry name" value="Cupredoxins - blue copper proteins"/>
    <property type="match status" value="1"/>
</dbReference>
<comment type="cofactor">
    <cofactor evidence="3">
        <name>Cu(2+)</name>
        <dbReference type="ChEBI" id="CHEBI:29036"/>
    </cofactor>
    <text evidence="3">The crystal structure with reduced Cu(1+) has also been determined.</text>
</comment>
<evidence type="ECO:0000256" key="1">
    <source>
        <dbReference type="ARBA" id="ARBA00022723"/>
    </source>
</evidence>
<feature type="domain" description="Blue (type 1) copper" evidence="4">
    <location>
        <begin position="72"/>
        <end position="149"/>
    </location>
</feature>
<evidence type="ECO:0000259" key="4">
    <source>
        <dbReference type="Pfam" id="PF00127"/>
    </source>
</evidence>
<accession>A0A6B0T870</accession>
<dbReference type="PROSITE" id="PS51318">
    <property type="entry name" value="TAT"/>
    <property type="match status" value="1"/>
</dbReference>
<keyword evidence="1 3" id="KW-0479">Metal-binding</keyword>
<dbReference type="GO" id="GO:0005507">
    <property type="term" value="F:copper ion binding"/>
    <property type="evidence" value="ECO:0007669"/>
    <property type="project" value="InterPro"/>
</dbReference>
<evidence type="ECO:0000313" key="5">
    <source>
        <dbReference type="EMBL" id="MXR51502.1"/>
    </source>
</evidence>
<dbReference type="InterPro" id="IPR002387">
    <property type="entry name" value="Plastocyanin"/>
</dbReference>
<evidence type="ECO:0000256" key="3">
    <source>
        <dbReference type="PIRSR" id="PIRSR602387-1"/>
    </source>
</evidence>
<dbReference type="InterPro" id="IPR000923">
    <property type="entry name" value="BlueCu_1"/>
</dbReference>
<sequence length="149" mass="15626">MTPTPDRRQLLRAGGVALLGSLAGCSDLLGGSVSFDENVPDEVADHLENANNVDGSITDRTGESSVTIEVGPGGNLAYDPALASIDAGTTVTWDWKTMGHTVTSESTPGDTQFDADGDKHTETFDQPGNVLYFCEPHRGQGHLGALIVK</sequence>
<keyword evidence="6" id="KW-1185">Reference proteome</keyword>
<dbReference type="PRINTS" id="PR00157">
    <property type="entry name" value="PLASTOCYANIN"/>
</dbReference>
<organism evidence="5 6">
    <name type="scientific">Halovenus carboxidivorans</name>
    <dbReference type="NCBI Taxonomy" id="2692199"/>
    <lineage>
        <taxon>Archaea</taxon>
        <taxon>Methanobacteriati</taxon>
        <taxon>Methanobacteriota</taxon>
        <taxon>Stenosarchaea group</taxon>
        <taxon>Halobacteria</taxon>
        <taxon>Halobacteriales</taxon>
        <taxon>Haloarculaceae</taxon>
        <taxon>Halovenus</taxon>
    </lineage>
</organism>
<dbReference type="Proteomes" id="UP000466535">
    <property type="component" value="Unassembled WGS sequence"/>
</dbReference>